<keyword evidence="1" id="KW-0812">Transmembrane</keyword>
<protein>
    <submittedName>
        <fullName evidence="2">Uncharacterized protein</fullName>
    </submittedName>
</protein>
<dbReference type="EMBL" id="BK014838">
    <property type="protein sequence ID" value="DAD78022.1"/>
    <property type="molecule type" value="Genomic_DNA"/>
</dbReference>
<feature type="transmembrane region" description="Helical" evidence="1">
    <location>
        <begin position="12"/>
        <end position="41"/>
    </location>
</feature>
<keyword evidence="1" id="KW-1133">Transmembrane helix</keyword>
<sequence>MKRINTTTHYLLLILAAVLTNCLIDGTMNLIVTIFLCLALIPTARRMDRESRNQ</sequence>
<organism evidence="2">
    <name type="scientific">Myoviridae sp. ctAbS6</name>
    <dbReference type="NCBI Taxonomy" id="2826628"/>
    <lineage>
        <taxon>Viruses</taxon>
        <taxon>Duplodnaviria</taxon>
        <taxon>Heunggongvirae</taxon>
        <taxon>Uroviricota</taxon>
        <taxon>Caudoviricetes</taxon>
    </lineage>
</organism>
<accession>A0A8S5M725</accession>
<evidence type="ECO:0000256" key="1">
    <source>
        <dbReference type="SAM" id="Phobius"/>
    </source>
</evidence>
<evidence type="ECO:0000313" key="2">
    <source>
        <dbReference type="EMBL" id="DAD78022.1"/>
    </source>
</evidence>
<keyword evidence="1" id="KW-0472">Membrane</keyword>
<name>A0A8S5M725_9CAUD</name>
<proteinExistence type="predicted"/>
<reference evidence="2" key="1">
    <citation type="journal article" date="2021" name="Proc. Natl. Acad. Sci. U.S.A.">
        <title>A Catalog of Tens of Thousands of Viruses from Human Metagenomes Reveals Hidden Associations with Chronic Diseases.</title>
        <authorList>
            <person name="Tisza M.J."/>
            <person name="Buck C.B."/>
        </authorList>
    </citation>
    <scope>NUCLEOTIDE SEQUENCE</scope>
    <source>
        <strain evidence="2">CtAbS6</strain>
    </source>
</reference>